<evidence type="ECO:0000259" key="1">
    <source>
        <dbReference type="SMART" id="SM00829"/>
    </source>
</evidence>
<evidence type="ECO:0000313" key="3">
    <source>
        <dbReference type="Proteomes" id="UP001140562"/>
    </source>
</evidence>
<sequence length="345" mass="37471">MKAIHIDKFATDLISIKPRDVPSPQRSSQESLCIKTTHAAITHVDLLYAQGLHQNNRRHVQPPFILGTEFSGIITRAPSASTFRPGTRVFGGGLGSFAEEICVDEASVRRVPQRWSNAEACAVGASGAVSYGALVGVANVKRGETVLVLGASGGLGVMAVQIAKALGAKVIAVVGNAEKAEVVKEIGADDVVDYHDTEWEDKVKELTSDKQGVDVVYDGIGALESGIKCLKYRGRLVIVGFAARGGKMEIVRANRILLKSAMVHGYRFGEDGRHDPQRTKAVWDGFMSMVDNGKIQPVIYKEQYQGLEAVPKALEDANNHRPWGRAILRIDDNAEHDLQQQRPKL</sequence>
<dbReference type="InterPro" id="IPR036291">
    <property type="entry name" value="NAD(P)-bd_dom_sf"/>
</dbReference>
<feature type="domain" description="Enoyl reductase (ER)" evidence="1">
    <location>
        <begin position="11"/>
        <end position="328"/>
    </location>
</feature>
<dbReference type="GO" id="GO:0003746">
    <property type="term" value="F:translation elongation factor activity"/>
    <property type="evidence" value="ECO:0007669"/>
    <property type="project" value="UniProtKB-KW"/>
</dbReference>
<keyword evidence="2" id="KW-0251">Elongation factor</keyword>
<dbReference type="SMART" id="SM00829">
    <property type="entry name" value="PKS_ER"/>
    <property type="match status" value="1"/>
</dbReference>
<dbReference type="PANTHER" id="PTHR43677">
    <property type="entry name" value="SHORT-CHAIN DEHYDROGENASE/REDUCTASE"/>
    <property type="match status" value="1"/>
</dbReference>
<dbReference type="CDD" id="cd08241">
    <property type="entry name" value="QOR1"/>
    <property type="match status" value="1"/>
</dbReference>
<dbReference type="InterPro" id="IPR013154">
    <property type="entry name" value="ADH-like_N"/>
</dbReference>
<dbReference type="PANTHER" id="PTHR43677:SF4">
    <property type="entry name" value="QUINONE OXIDOREDUCTASE-LIKE PROTEIN 2"/>
    <property type="match status" value="1"/>
</dbReference>
<dbReference type="GO" id="GO:0008270">
    <property type="term" value="F:zinc ion binding"/>
    <property type="evidence" value="ECO:0007669"/>
    <property type="project" value="InterPro"/>
</dbReference>
<dbReference type="EMBL" id="JAPEUV010000052">
    <property type="protein sequence ID" value="KAJ4336165.1"/>
    <property type="molecule type" value="Genomic_DNA"/>
</dbReference>
<dbReference type="InterPro" id="IPR011032">
    <property type="entry name" value="GroES-like_sf"/>
</dbReference>
<dbReference type="Gene3D" id="3.90.180.10">
    <property type="entry name" value="Medium-chain alcohol dehydrogenases, catalytic domain"/>
    <property type="match status" value="1"/>
</dbReference>
<dbReference type="Gene3D" id="3.40.50.720">
    <property type="entry name" value="NAD(P)-binding Rossmann-like Domain"/>
    <property type="match status" value="1"/>
</dbReference>
<accession>A0A9W9C0S0</accession>
<dbReference type="AlphaFoldDB" id="A0A9W9C0S0"/>
<proteinExistence type="predicted"/>
<protein>
    <submittedName>
        <fullName evidence="2">Transcription elongation factor spt5</fullName>
    </submittedName>
</protein>
<dbReference type="InterPro" id="IPR020843">
    <property type="entry name" value="ER"/>
</dbReference>
<dbReference type="GO" id="GO:0005739">
    <property type="term" value="C:mitochondrion"/>
    <property type="evidence" value="ECO:0007669"/>
    <property type="project" value="TreeGrafter"/>
</dbReference>
<dbReference type="SUPFAM" id="SSF51735">
    <property type="entry name" value="NAD(P)-binding Rossmann-fold domains"/>
    <property type="match status" value="1"/>
</dbReference>
<dbReference type="GO" id="GO:0016491">
    <property type="term" value="F:oxidoreductase activity"/>
    <property type="evidence" value="ECO:0007669"/>
    <property type="project" value="InterPro"/>
</dbReference>
<dbReference type="InterPro" id="IPR013149">
    <property type="entry name" value="ADH-like_C"/>
</dbReference>
<dbReference type="Pfam" id="PF08240">
    <property type="entry name" value="ADH_N"/>
    <property type="match status" value="1"/>
</dbReference>
<evidence type="ECO:0000313" key="2">
    <source>
        <dbReference type="EMBL" id="KAJ4336165.1"/>
    </source>
</evidence>
<dbReference type="SUPFAM" id="SSF50129">
    <property type="entry name" value="GroES-like"/>
    <property type="match status" value="1"/>
</dbReference>
<dbReference type="Pfam" id="PF00107">
    <property type="entry name" value="ADH_zinc_N"/>
    <property type="match status" value="1"/>
</dbReference>
<dbReference type="Proteomes" id="UP001140562">
    <property type="component" value="Unassembled WGS sequence"/>
</dbReference>
<dbReference type="OrthoDB" id="10257049at2759"/>
<dbReference type="InterPro" id="IPR051397">
    <property type="entry name" value="Zn-ADH-like_protein"/>
</dbReference>
<dbReference type="PROSITE" id="PS01162">
    <property type="entry name" value="QOR_ZETA_CRYSTAL"/>
    <property type="match status" value="1"/>
</dbReference>
<dbReference type="InterPro" id="IPR002364">
    <property type="entry name" value="Quin_OxRdtase/zeta-crystal_CS"/>
</dbReference>
<keyword evidence="3" id="KW-1185">Reference proteome</keyword>
<reference evidence="2" key="1">
    <citation type="submission" date="2022-10" db="EMBL/GenBank/DDBJ databases">
        <title>Tapping the CABI collections for fungal endophytes: first genome assemblies for Collariella, Neodidymelliopsis, Ascochyta clinopodiicola, Didymella pomorum, Didymosphaeria variabile, Neocosmospora piperis and Neocucurbitaria cava.</title>
        <authorList>
            <person name="Hill R."/>
        </authorList>
    </citation>
    <scope>NUCLEOTIDE SEQUENCE</scope>
    <source>
        <strain evidence="2">IMI 360193</strain>
    </source>
</reference>
<name>A0A9W9C0S0_9PLEO</name>
<gene>
    <name evidence="2" type="primary">SPT5_2</name>
    <name evidence="2" type="ORF">N0V87_005601</name>
</gene>
<keyword evidence="2" id="KW-0648">Protein biosynthesis</keyword>
<organism evidence="2 3">
    <name type="scientific">Didymella glomerata</name>
    <dbReference type="NCBI Taxonomy" id="749621"/>
    <lineage>
        <taxon>Eukaryota</taxon>
        <taxon>Fungi</taxon>
        <taxon>Dikarya</taxon>
        <taxon>Ascomycota</taxon>
        <taxon>Pezizomycotina</taxon>
        <taxon>Dothideomycetes</taxon>
        <taxon>Pleosporomycetidae</taxon>
        <taxon>Pleosporales</taxon>
        <taxon>Pleosporineae</taxon>
        <taxon>Didymellaceae</taxon>
        <taxon>Didymella</taxon>
    </lineage>
</organism>
<comment type="caution">
    <text evidence="2">The sequence shown here is derived from an EMBL/GenBank/DDBJ whole genome shotgun (WGS) entry which is preliminary data.</text>
</comment>